<gene>
    <name evidence="2" type="primary">40</name>
    <name evidence="2" type="ORF">SEA_SAGUARO_40</name>
</gene>
<reference evidence="2 3" key="1">
    <citation type="submission" date="2018-08" db="EMBL/GenBank/DDBJ databases">
        <authorList>
            <person name="Washington J.M."/>
            <person name="Garlena R.A."/>
            <person name="Russell D.A."/>
            <person name="Pope W.H."/>
            <person name="Jacobs-Sera D."/>
            <person name="Hatfull G.F."/>
        </authorList>
    </citation>
    <scope>NUCLEOTIDE SEQUENCE [LARGE SCALE GENOMIC DNA]</scope>
</reference>
<dbReference type="Proteomes" id="UP000269292">
    <property type="component" value="Segment"/>
</dbReference>
<feature type="region of interest" description="Disordered" evidence="1">
    <location>
        <begin position="1"/>
        <end position="24"/>
    </location>
</feature>
<dbReference type="InterPro" id="IPR056927">
    <property type="entry name" value="Phage_TAC"/>
</dbReference>
<name>A0A386K9X9_9CAUD</name>
<protein>
    <recommendedName>
        <fullName evidence="4">Tail assembly chaperone</fullName>
    </recommendedName>
</protein>
<evidence type="ECO:0000256" key="1">
    <source>
        <dbReference type="SAM" id="MobiDB-lite"/>
    </source>
</evidence>
<accession>A0A386K9X9</accession>
<keyword evidence="3" id="KW-1185">Reference proteome</keyword>
<dbReference type="EMBL" id="MH744423">
    <property type="protein sequence ID" value="AYD82035.1"/>
    <property type="molecule type" value="Genomic_DNA"/>
</dbReference>
<proteinExistence type="predicted"/>
<evidence type="ECO:0000313" key="3">
    <source>
        <dbReference type="Proteomes" id="UP000269292"/>
    </source>
</evidence>
<dbReference type="GeneID" id="60321110"/>
<dbReference type="KEGG" id="vg:60321110"/>
<evidence type="ECO:0000313" key="2">
    <source>
        <dbReference type="EMBL" id="AYD82035.1"/>
    </source>
</evidence>
<evidence type="ECO:0008006" key="4">
    <source>
        <dbReference type="Google" id="ProtNLM"/>
    </source>
</evidence>
<dbReference type="Pfam" id="PF23781">
    <property type="entry name" value="Phage_TAC_16"/>
    <property type="match status" value="1"/>
</dbReference>
<organism evidence="2 3">
    <name type="scientific">Mycobacterium phage Saguaro</name>
    <dbReference type="NCBI Taxonomy" id="2315616"/>
    <lineage>
        <taxon>Viruses</taxon>
        <taxon>Duplodnaviria</taxon>
        <taxon>Heunggongvirae</taxon>
        <taxon>Uroviricota</taxon>
        <taxon>Caudoviricetes</taxon>
        <taxon>Bclasvirinae</taxon>
        <taxon>Saguarovirus</taxon>
        <taxon>Saguarovirus saguaro</taxon>
    </lineage>
</organism>
<sequence length="122" mass="13080">MYDPPPGYADCEADAENYPTPPGHPYHELAVDGVGVLHARRPLPNAIPALAGAANSKVSPESRIDYLTIFVQNHLAPGEAEELLAKMMDPDEDMPDDTMLRVSRAIATAGTARPTQPSSTSR</sequence>
<dbReference type="RefSeq" id="YP_009949703.1">
    <property type="nucleotide sequence ID" value="NC_051583.1"/>
</dbReference>